<dbReference type="Pfam" id="PF00067">
    <property type="entry name" value="p450"/>
    <property type="match status" value="2"/>
</dbReference>
<protein>
    <recommendedName>
        <fullName evidence="14">Cytochrome P450</fullName>
    </recommendedName>
</protein>
<dbReference type="AlphaFoldDB" id="A0A9D5HLF5"/>
<dbReference type="PRINTS" id="PR00463">
    <property type="entry name" value="EP450I"/>
</dbReference>
<evidence type="ECO:0000256" key="8">
    <source>
        <dbReference type="ARBA" id="ARBA00023004"/>
    </source>
</evidence>
<evidence type="ECO:0000313" key="13">
    <source>
        <dbReference type="Proteomes" id="UP001085076"/>
    </source>
</evidence>
<dbReference type="GO" id="GO:0016705">
    <property type="term" value="F:oxidoreductase activity, acting on paired donors, with incorporation or reduction of molecular oxygen"/>
    <property type="evidence" value="ECO:0007669"/>
    <property type="project" value="InterPro"/>
</dbReference>
<keyword evidence="6" id="KW-1133">Transmembrane helix</keyword>
<evidence type="ECO:0008006" key="14">
    <source>
        <dbReference type="Google" id="ProtNLM"/>
    </source>
</evidence>
<keyword evidence="13" id="KW-1185">Reference proteome</keyword>
<reference evidence="12" key="2">
    <citation type="journal article" date="2022" name="Hortic Res">
        <title>The genome of Dioscorea zingiberensis sheds light on the biosynthesis, origin and evolution of the medicinally important diosgenin saponins.</title>
        <authorList>
            <person name="Li Y."/>
            <person name="Tan C."/>
            <person name="Li Z."/>
            <person name="Guo J."/>
            <person name="Li S."/>
            <person name="Chen X."/>
            <person name="Wang C."/>
            <person name="Dai X."/>
            <person name="Yang H."/>
            <person name="Song W."/>
            <person name="Hou L."/>
            <person name="Xu J."/>
            <person name="Tong Z."/>
            <person name="Xu A."/>
            <person name="Yuan X."/>
            <person name="Wang W."/>
            <person name="Yang Q."/>
            <person name="Chen L."/>
            <person name="Sun Z."/>
            <person name="Wang K."/>
            <person name="Pan B."/>
            <person name="Chen J."/>
            <person name="Bao Y."/>
            <person name="Liu F."/>
            <person name="Qi X."/>
            <person name="Gang D.R."/>
            <person name="Wen J."/>
            <person name="Li J."/>
        </authorList>
    </citation>
    <scope>NUCLEOTIDE SEQUENCE</scope>
    <source>
        <strain evidence="12">Dzin_1.0</strain>
    </source>
</reference>
<sequence length="466" mass="52747">MELSLYHLLALILALIFIIKRRLSKPISLPIIGHLHLLQDPIHQSLTLIAKKYGHVLHLRFGSRRVLVVSSPSVAKECFTKNDIIFANRPRLISGKYFGYNHTAPSLAPYGPRWREHRRFTAVHALSPSRLPSFSSDLRSLVLKLYSGSGDGFIKTDVRPMLFEMMMNVMAGLIAGKRYYGEGSADPEEGRRFRKVVEEVFLLSGASTVEDFIPAARWLRLGGAAKRMERVGQEMDKFFQGLIEERRRVEKWKERNTIIDTMLSMQENEPENYSDVAIKGMMTSLLVAGTETSTGTMEWVLALLLNHPETLKKAKDEIKEQETLRLFPAGPLLVPRESSEDCTVSKSYIPKGTMLLVNAYAMQRDPELWESPLEFKPERFDGGIDGDQGYKYIPFGSGRRRCPGENLSWRVMGLTLGGLIQCFDWQRVGKELVDLNEGVGLSMPMATSLQAMYKPCQEMITVLSQL</sequence>
<dbReference type="EMBL" id="JAGGNH010000002">
    <property type="protein sequence ID" value="KAJ0980237.1"/>
    <property type="molecule type" value="Genomic_DNA"/>
</dbReference>
<feature type="binding site" description="axial binding residue" evidence="10">
    <location>
        <position position="402"/>
    </location>
    <ligand>
        <name>heme</name>
        <dbReference type="ChEBI" id="CHEBI:30413"/>
    </ligand>
    <ligandPart>
        <name>Fe</name>
        <dbReference type="ChEBI" id="CHEBI:18248"/>
    </ligandPart>
</feature>
<dbReference type="Proteomes" id="UP001085076">
    <property type="component" value="Miscellaneous, Linkage group lg02"/>
</dbReference>
<comment type="caution">
    <text evidence="12">The sequence shown here is derived from an EMBL/GenBank/DDBJ whole genome shotgun (WGS) entry which is preliminary data.</text>
</comment>
<evidence type="ECO:0000313" key="12">
    <source>
        <dbReference type="EMBL" id="KAJ0980237.1"/>
    </source>
</evidence>
<keyword evidence="9" id="KW-0472">Membrane</keyword>
<evidence type="ECO:0000256" key="3">
    <source>
        <dbReference type="ARBA" id="ARBA00022617"/>
    </source>
</evidence>
<evidence type="ECO:0000256" key="10">
    <source>
        <dbReference type="PIRSR" id="PIRSR602401-1"/>
    </source>
</evidence>
<dbReference type="GO" id="GO:0004497">
    <property type="term" value="F:monooxygenase activity"/>
    <property type="evidence" value="ECO:0007669"/>
    <property type="project" value="UniProtKB-KW"/>
</dbReference>
<evidence type="ECO:0000256" key="4">
    <source>
        <dbReference type="ARBA" id="ARBA00022692"/>
    </source>
</evidence>
<accession>A0A9D5HLF5</accession>
<comment type="similarity">
    <text evidence="11">Belongs to the cytochrome P450 family.</text>
</comment>
<dbReference type="SUPFAM" id="SSF48264">
    <property type="entry name" value="Cytochrome P450"/>
    <property type="match status" value="1"/>
</dbReference>
<dbReference type="Gene3D" id="1.10.630.10">
    <property type="entry name" value="Cytochrome P450"/>
    <property type="match status" value="1"/>
</dbReference>
<keyword evidence="4" id="KW-0812">Transmembrane</keyword>
<proteinExistence type="inferred from homology"/>
<gene>
    <name evidence="12" type="ORF">J5N97_008492</name>
</gene>
<keyword evidence="8 10" id="KW-0408">Iron</keyword>
<dbReference type="InterPro" id="IPR036396">
    <property type="entry name" value="Cyt_P450_sf"/>
</dbReference>
<dbReference type="GO" id="GO:0020037">
    <property type="term" value="F:heme binding"/>
    <property type="evidence" value="ECO:0007669"/>
    <property type="project" value="InterPro"/>
</dbReference>
<evidence type="ECO:0000256" key="1">
    <source>
        <dbReference type="ARBA" id="ARBA00001971"/>
    </source>
</evidence>
<keyword evidence="11" id="KW-0503">Monooxygenase</keyword>
<dbReference type="PRINTS" id="PR00385">
    <property type="entry name" value="P450"/>
</dbReference>
<dbReference type="PANTHER" id="PTHR47947">
    <property type="entry name" value="CYTOCHROME P450 82C3-RELATED"/>
    <property type="match status" value="1"/>
</dbReference>
<keyword evidence="7 11" id="KW-0560">Oxidoreductase</keyword>
<evidence type="ECO:0000256" key="9">
    <source>
        <dbReference type="ARBA" id="ARBA00023136"/>
    </source>
</evidence>
<evidence type="ECO:0000256" key="2">
    <source>
        <dbReference type="ARBA" id="ARBA00004370"/>
    </source>
</evidence>
<organism evidence="12 13">
    <name type="scientific">Dioscorea zingiberensis</name>
    <dbReference type="NCBI Taxonomy" id="325984"/>
    <lineage>
        <taxon>Eukaryota</taxon>
        <taxon>Viridiplantae</taxon>
        <taxon>Streptophyta</taxon>
        <taxon>Embryophyta</taxon>
        <taxon>Tracheophyta</taxon>
        <taxon>Spermatophyta</taxon>
        <taxon>Magnoliopsida</taxon>
        <taxon>Liliopsida</taxon>
        <taxon>Dioscoreales</taxon>
        <taxon>Dioscoreaceae</taxon>
        <taxon>Dioscorea</taxon>
    </lineage>
</organism>
<evidence type="ECO:0000256" key="7">
    <source>
        <dbReference type="ARBA" id="ARBA00023002"/>
    </source>
</evidence>
<keyword evidence="5 10" id="KW-0479">Metal-binding</keyword>
<keyword evidence="3 10" id="KW-0349">Heme</keyword>
<dbReference type="InterPro" id="IPR050651">
    <property type="entry name" value="Plant_Cytochrome_P450_Monoox"/>
</dbReference>
<dbReference type="InterPro" id="IPR002401">
    <property type="entry name" value="Cyt_P450_E_grp-I"/>
</dbReference>
<evidence type="ECO:0000256" key="5">
    <source>
        <dbReference type="ARBA" id="ARBA00022723"/>
    </source>
</evidence>
<dbReference type="GO" id="GO:0005506">
    <property type="term" value="F:iron ion binding"/>
    <property type="evidence" value="ECO:0007669"/>
    <property type="project" value="InterPro"/>
</dbReference>
<evidence type="ECO:0000256" key="6">
    <source>
        <dbReference type="ARBA" id="ARBA00022989"/>
    </source>
</evidence>
<dbReference type="InterPro" id="IPR001128">
    <property type="entry name" value="Cyt_P450"/>
</dbReference>
<dbReference type="InterPro" id="IPR017972">
    <property type="entry name" value="Cyt_P450_CS"/>
</dbReference>
<comment type="subcellular location">
    <subcellularLocation>
        <location evidence="2">Membrane</location>
    </subcellularLocation>
</comment>
<comment type="cofactor">
    <cofactor evidence="1 10">
        <name>heme</name>
        <dbReference type="ChEBI" id="CHEBI:30413"/>
    </cofactor>
</comment>
<dbReference type="PROSITE" id="PS00086">
    <property type="entry name" value="CYTOCHROME_P450"/>
    <property type="match status" value="1"/>
</dbReference>
<dbReference type="OrthoDB" id="767138at2759"/>
<dbReference type="PANTHER" id="PTHR47947:SF26">
    <property type="entry name" value="CYTOCHROME P450"/>
    <property type="match status" value="1"/>
</dbReference>
<reference evidence="12" key="1">
    <citation type="submission" date="2021-03" db="EMBL/GenBank/DDBJ databases">
        <authorList>
            <person name="Li Z."/>
            <person name="Yang C."/>
        </authorList>
    </citation>
    <scope>NUCLEOTIDE SEQUENCE</scope>
    <source>
        <strain evidence="12">Dzin_1.0</strain>
        <tissue evidence="12">Leaf</tissue>
    </source>
</reference>
<dbReference type="GO" id="GO:0016020">
    <property type="term" value="C:membrane"/>
    <property type="evidence" value="ECO:0007669"/>
    <property type="project" value="UniProtKB-SubCell"/>
</dbReference>
<evidence type="ECO:0000256" key="11">
    <source>
        <dbReference type="RuleBase" id="RU000461"/>
    </source>
</evidence>
<name>A0A9D5HLF5_9LILI</name>